<comment type="similarity">
    <text evidence="1 7">Belongs to the succinate/malate CoA ligase beta subunit family.</text>
</comment>
<dbReference type="PIRSF" id="PIRSF001554">
    <property type="entry name" value="SucCS_beta"/>
    <property type="match status" value="1"/>
</dbReference>
<dbReference type="PANTHER" id="PTHR11815:SF10">
    <property type="entry name" value="SUCCINATE--COA LIGASE [GDP-FORMING] SUBUNIT BETA, MITOCHONDRIAL"/>
    <property type="match status" value="1"/>
</dbReference>
<gene>
    <name evidence="7 10" type="primary">sucC</name>
    <name evidence="10" type="ORF">H7C18_18130</name>
</gene>
<feature type="binding site" evidence="7">
    <location>
        <position position="213"/>
    </location>
    <ligand>
        <name>Mg(2+)</name>
        <dbReference type="ChEBI" id="CHEBI:18420"/>
    </ligand>
</feature>
<dbReference type="InterPro" id="IPR005811">
    <property type="entry name" value="SUCC_ACL_C"/>
</dbReference>
<dbReference type="FunFam" id="3.40.50.261:FF:000001">
    <property type="entry name" value="Succinate--CoA ligase [ADP-forming] subunit beta"/>
    <property type="match status" value="1"/>
</dbReference>
<evidence type="ECO:0000256" key="3">
    <source>
        <dbReference type="ARBA" id="ARBA00022598"/>
    </source>
</evidence>
<evidence type="ECO:0000313" key="10">
    <source>
        <dbReference type="EMBL" id="MBB6732836.1"/>
    </source>
</evidence>
<feature type="binding site" evidence="7">
    <location>
        <position position="264"/>
    </location>
    <ligand>
        <name>substrate</name>
        <note>ligand shared with subunit alpha</note>
    </ligand>
</feature>
<evidence type="ECO:0000313" key="11">
    <source>
        <dbReference type="Proteomes" id="UP000564644"/>
    </source>
</evidence>
<sequence>MNIHEYQGKAVLRQYGVTVPNGKVAFTVDEAVKAAEELGTPVVVVKAQIHAGGRGKAGGVKVAKGLAEVKQYAEQILGKVLVTHQTGPEGKEVKRLLIEEGCDIKKEYYIGLVVDRGTGRVVLMGSEEGGTEIEEVAAHSPEKIIKEVIDPAVGLQTFQARRLAYAINIPNELINKAIKFMLSLYAAFVDKDCSIAEINPLVVTGSGDIIALDAKLNFDSNALFRHKDIVELRDLDEEDEKEIQASKFDLSYIALDGNIGCMVNGAGLAMATMDIIKYYGGEPANFLDVGGGATKEKVTEAFKIILSDANVKGIFVNIFGGIMKCDIIAEGVVAAARELGLDKPLVVRLEGTNVQLGKEILNGSGLNIVAADSMSDGAQKIVSLVK</sequence>
<evidence type="ECO:0000256" key="1">
    <source>
        <dbReference type="ARBA" id="ARBA00009182"/>
    </source>
</evidence>
<dbReference type="Gene3D" id="3.30.1490.20">
    <property type="entry name" value="ATP-grasp fold, A domain"/>
    <property type="match status" value="1"/>
</dbReference>
<reference evidence="10 11" key="1">
    <citation type="submission" date="2020-08" db="EMBL/GenBank/DDBJ databases">
        <title>Cohnella phylogeny.</title>
        <authorList>
            <person name="Dunlap C."/>
        </authorList>
    </citation>
    <scope>NUCLEOTIDE SEQUENCE [LARGE SCALE GENOMIC DNA]</scope>
    <source>
        <strain evidence="10 11">CBP 2801</strain>
    </source>
</reference>
<comment type="catalytic activity">
    <reaction evidence="7">
        <text>succinate + ATP + CoA = succinyl-CoA + ADP + phosphate</text>
        <dbReference type="Rhea" id="RHEA:17661"/>
        <dbReference type="ChEBI" id="CHEBI:30031"/>
        <dbReference type="ChEBI" id="CHEBI:30616"/>
        <dbReference type="ChEBI" id="CHEBI:43474"/>
        <dbReference type="ChEBI" id="CHEBI:57287"/>
        <dbReference type="ChEBI" id="CHEBI:57292"/>
        <dbReference type="ChEBI" id="CHEBI:456216"/>
        <dbReference type="EC" id="6.2.1.5"/>
    </reaction>
</comment>
<keyword evidence="5 7" id="KW-0547">Nucleotide-binding</keyword>
<dbReference type="RefSeq" id="WP_185130504.1">
    <property type="nucleotide sequence ID" value="NZ_JACJVO010000022.1"/>
</dbReference>
<dbReference type="Gene3D" id="3.30.470.20">
    <property type="entry name" value="ATP-grasp fold, B domain"/>
    <property type="match status" value="1"/>
</dbReference>
<keyword evidence="4 7" id="KW-0479">Metal-binding</keyword>
<accession>A0A7X0SMZ8</accession>
<dbReference type="GO" id="GO:0000287">
    <property type="term" value="F:magnesium ion binding"/>
    <property type="evidence" value="ECO:0007669"/>
    <property type="project" value="UniProtKB-UniRule"/>
</dbReference>
<keyword evidence="11" id="KW-1185">Reference proteome</keyword>
<dbReference type="InterPro" id="IPR013650">
    <property type="entry name" value="ATP-grasp_succ-CoA_synth-type"/>
</dbReference>
<dbReference type="SUPFAM" id="SSF56059">
    <property type="entry name" value="Glutathione synthetase ATP-binding domain-like"/>
    <property type="match status" value="1"/>
</dbReference>
<dbReference type="PANTHER" id="PTHR11815">
    <property type="entry name" value="SUCCINYL-COA SYNTHETASE BETA CHAIN"/>
    <property type="match status" value="1"/>
</dbReference>
<feature type="domain" description="ATP-grasp" evidence="9">
    <location>
        <begin position="9"/>
        <end position="231"/>
    </location>
</feature>
<dbReference type="GO" id="GO:0006104">
    <property type="term" value="P:succinyl-CoA metabolic process"/>
    <property type="evidence" value="ECO:0007669"/>
    <property type="project" value="TreeGrafter"/>
</dbReference>
<dbReference type="FunFam" id="3.30.1490.20:FF:000002">
    <property type="entry name" value="Succinate--CoA ligase [ADP-forming] subunit beta"/>
    <property type="match status" value="1"/>
</dbReference>
<dbReference type="PROSITE" id="PS50975">
    <property type="entry name" value="ATP_GRASP"/>
    <property type="match status" value="1"/>
</dbReference>
<evidence type="ECO:0000256" key="4">
    <source>
        <dbReference type="ARBA" id="ARBA00022723"/>
    </source>
</evidence>
<dbReference type="GO" id="GO:0005524">
    <property type="term" value="F:ATP binding"/>
    <property type="evidence" value="ECO:0007669"/>
    <property type="project" value="UniProtKB-UniRule"/>
</dbReference>
<dbReference type="Pfam" id="PF00549">
    <property type="entry name" value="Ligase_CoA"/>
    <property type="match status" value="1"/>
</dbReference>
<dbReference type="InterPro" id="IPR011761">
    <property type="entry name" value="ATP-grasp"/>
</dbReference>
<evidence type="ECO:0000256" key="6">
    <source>
        <dbReference type="ARBA" id="ARBA00022842"/>
    </source>
</evidence>
<dbReference type="PROSITE" id="PS01217">
    <property type="entry name" value="SUCCINYL_COA_LIG_3"/>
    <property type="match status" value="1"/>
</dbReference>
<dbReference type="InterPro" id="IPR005809">
    <property type="entry name" value="Succ_CoA_ligase-like_bsu"/>
</dbReference>
<keyword evidence="6 7" id="KW-0460">Magnesium</keyword>
<proteinExistence type="inferred from homology"/>
<feature type="binding site" evidence="7">
    <location>
        <position position="99"/>
    </location>
    <ligand>
        <name>ATP</name>
        <dbReference type="ChEBI" id="CHEBI:30616"/>
    </ligand>
</feature>
<dbReference type="NCBIfam" id="TIGR01016">
    <property type="entry name" value="sucCoAbeta"/>
    <property type="match status" value="1"/>
</dbReference>
<dbReference type="EC" id="6.2.1.5" evidence="7"/>
<dbReference type="Gene3D" id="3.40.50.261">
    <property type="entry name" value="Succinyl-CoA synthetase domains"/>
    <property type="match status" value="1"/>
</dbReference>
<comment type="cofactor">
    <cofactor evidence="7">
        <name>Mg(2+)</name>
        <dbReference type="ChEBI" id="CHEBI:18420"/>
    </cofactor>
    <text evidence="7">Binds 1 Mg(2+) ion per subunit.</text>
</comment>
<keyword evidence="2 7" id="KW-0816">Tricarboxylic acid cycle</keyword>
<comment type="function">
    <text evidence="7">Succinyl-CoA synthetase functions in the citric acid cycle (TCA), coupling the hydrolysis of succinyl-CoA to the synthesis of either ATP or GTP and thus represents the only step of substrate-level phosphorylation in the TCA. The beta subunit provides nucleotide specificity of the enzyme and binds the substrate succinate, while the binding sites for coenzyme A and phosphate are found in the alpha subunit.</text>
</comment>
<dbReference type="FunFam" id="3.30.470.20:FF:000002">
    <property type="entry name" value="Succinate--CoA ligase [ADP-forming] subunit beta"/>
    <property type="match status" value="1"/>
</dbReference>
<keyword evidence="7 8" id="KW-0067">ATP-binding</keyword>
<comment type="caution">
    <text evidence="10">The sequence shown here is derived from an EMBL/GenBank/DDBJ whole genome shotgun (WGS) entry which is preliminary data.</text>
</comment>
<dbReference type="HAMAP" id="MF_00558">
    <property type="entry name" value="Succ_CoA_beta"/>
    <property type="match status" value="1"/>
</dbReference>
<feature type="binding site" evidence="7">
    <location>
        <position position="199"/>
    </location>
    <ligand>
        <name>Mg(2+)</name>
        <dbReference type="ChEBI" id="CHEBI:18420"/>
    </ligand>
</feature>
<feature type="binding site" evidence="7">
    <location>
        <begin position="321"/>
        <end position="323"/>
    </location>
    <ligand>
        <name>substrate</name>
        <note>ligand shared with subunit alpha</note>
    </ligand>
</feature>
<dbReference type="EMBL" id="JACJVO010000022">
    <property type="protein sequence ID" value="MBB6732836.1"/>
    <property type="molecule type" value="Genomic_DNA"/>
</dbReference>
<feature type="binding site" evidence="7">
    <location>
        <begin position="53"/>
        <end position="55"/>
    </location>
    <ligand>
        <name>ATP</name>
        <dbReference type="ChEBI" id="CHEBI:30616"/>
    </ligand>
</feature>
<dbReference type="InterPro" id="IPR017866">
    <property type="entry name" value="Succ-CoA_synthase_bsu_CS"/>
</dbReference>
<dbReference type="Pfam" id="PF08442">
    <property type="entry name" value="ATP-grasp_2"/>
    <property type="match status" value="1"/>
</dbReference>
<name>A0A7X0SMZ8_9BACL</name>
<evidence type="ECO:0000256" key="7">
    <source>
        <dbReference type="HAMAP-Rule" id="MF_00558"/>
    </source>
</evidence>
<protein>
    <recommendedName>
        <fullName evidence="7">Succinate--CoA ligase [ADP-forming] subunit beta</fullName>
        <ecNumber evidence="7">6.2.1.5</ecNumber>
    </recommendedName>
    <alternativeName>
        <fullName evidence="7">Succinyl-CoA synthetase subunit beta</fullName>
        <shortName evidence="7">SCS-beta</shortName>
    </alternativeName>
</protein>
<dbReference type="GO" id="GO:0004775">
    <property type="term" value="F:succinate-CoA ligase (ADP-forming) activity"/>
    <property type="evidence" value="ECO:0007669"/>
    <property type="project" value="UniProtKB-UniRule"/>
</dbReference>
<dbReference type="GO" id="GO:0042709">
    <property type="term" value="C:succinate-CoA ligase complex"/>
    <property type="evidence" value="ECO:0007669"/>
    <property type="project" value="TreeGrafter"/>
</dbReference>
<dbReference type="AlphaFoldDB" id="A0A7X0SMZ8"/>
<evidence type="ECO:0000256" key="2">
    <source>
        <dbReference type="ARBA" id="ARBA00022532"/>
    </source>
</evidence>
<comment type="pathway">
    <text evidence="7">Carbohydrate metabolism; tricarboxylic acid cycle; succinate from succinyl-CoA (ligase route): step 1/1.</text>
</comment>
<evidence type="ECO:0000259" key="9">
    <source>
        <dbReference type="PROSITE" id="PS50975"/>
    </source>
</evidence>
<comment type="catalytic activity">
    <reaction evidence="7">
        <text>GTP + succinate + CoA = succinyl-CoA + GDP + phosphate</text>
        <dbReference type="Rhea" id="RHEA:22120"/>
        <dbReference type="ChEBI" id="CHEBI:30031"/>
        <dbReference type="ChEBI" id="CHEBI:37565"/>
        <dbReference type="ChEBI" id="CHEBI:43474"/>
        <dbReference type="ChEBI" id="CHEBI:57287"/>
        <dbReference type="ChEBI" id="CHEBI:57292"/>
        <dbReference type="ChEBI" id="CHEBI:58189"/>
    </reaction>
</comment>
<feature type="binding site" evidence="7">
    <location>
        <position position="102"/>
    </location>
    <ligand>
        <name>ATP</name>
        <dbReference type="ChEBI" id="CHEBI:30616"/>
    </ligand>
</feature>
<dbReference type="NCBIfam" id="NF001913">
    <property type="entry name" value="PRK00696.1"/>
    <property type="match status" value="1"/>
</dbReference>
<keyword evidence="3 7" id="KW-0436">Ligase</keyword>
<dbReference type="SUPFAM" id="SSF52210">
    <property type="entry name" value="Succinyl-CoA synthetase domains"/>
    <property type="match status" value="1"/>
</dbReference>
<dbReference type="UniPathway" id="UPA00223">
    <property type="reaction ID" value="UER00999"/>
</dbReference>
<feature type="binding site" evidence="7">
    <location>
        <position position="46"/>
    </location>
    <ligand>
        <name>ATP</name>
        <dbReference type="ChEBI" id="CHEBI:30616"/>
    </ligand>
</feature>
<dbReference type="InterPro" id="IPR013815">
    <property type="entry name" value="ATP_grasp_subdomain_1"/>
</dbReference>
<dbReference type="Proteomes" id="UP000564644">
    <property type="component" value="Unassembled WGS sequence"/>
</dbReference>
<evidence type="ECO:0000256" key="5">
    <source>
        <dbReference type="ARBA" id="ARBA00022741"/>
    </source>
</evidence>
<dbReference type="InterPro" id="IPR016102">
    <property type="entry name" value="Succinyl-CoA_synth-like"/>
</dbReference>
<comment type="subunit">
    <text evidence="7">Heterotetramer of two alpha and two beta subunits.</text>
</comment>
<feature type="binding site" evidence="7">
    <location>
        <position position="107"/>
    </location>
    <ligand>
        <name>ATP</name>
        <dbReference type="ChEBI" id="CHEBI:30616"/>
    </ligand>
</feature>
<organism evidence="10 11">
    <name type="scientific">Cohnella zeiphila</name>
    <dbReference type="NCBI Taxonomy" id="2761120"/>
    <lineage>
        <taxon>Bacteria</taxon>
        <taxon>Bacillati</taxon>
        <taxon>Bacillota</taxon>
        <taxon>Bacilli</taxon>
        <taxon>Bacillales</taxon>
        <taxon>Paenibacillaceae</taxon>
        <taxon>Cohnella</taxon>
    </lineage>
</organism>
<dbReference type="GO" id="GO:0006099">
    <property type="term" value="P:tricarboxylic acid cycle"/>
    <property type="evidence" value="ECO:0007669"/>
    <property type="project" value="UniProtKB-UniRule"/>
</dbReference>
<evidence type="ECO:0000256" key="8">
    <source>
        <dbReference type="PROSITE-ProRule" id="PRU00409"/>
    </source>
</evidence>
<dbReference type="GO" id="GO:0005829">
    <property type="term" value="C:cytosol"/>
    <property type="evidence" value="ECO:0007669"/>
    <property type="project" value="TreeGrafter"/>
</dbReference>